<feature type="domain" description="4Fe-4S ferredoxin-type" evidence="1">
    <location>
        <begin position="77"/>
        <end position="106"/>
    </location>
</feature>
<gene>
    <name evidence="2" type="ORF">HHT355_1970</name>
</gene>
<protein>
    <recommendedName>
        <fullName evidence="1">4Fe-4S ferredoxin-type domain-containing protein</fullName>
    </recommendedName>
</protein>
<dbReference type="InterPro" id="IPR009016">
    <property type="entry name" value="Fe_hydrogenase"/>
</dbReference>
<evidence type="ECO:0000313" key="2">
    <source>
        <dbReference type="EMBL" id="CRZ35168.1"/>
    </source>
</evidence>
<evidence type="ECO:0000313" key="3">
    <source>
        <dbReference type="Proteomes" id="UP000236497"/>
    </source>
</evidence>
<dbReference type="RefSeq" id="WP_103203259.1">
    <property type="nucleotide sequence ID" value="NZ_CVTD020000023.1"/>
</dbReference>
<keyword evidence="3" id="KW-1185">Reference proteome</keyword>
<dbReference type="Proteomes" id="UP000236497">
    <property type="component" value="Unassembled WGS sequence"/>
</dbReference>
<dbReference type="Gene3D" id="3.40.950.10">
    <property type="entry name" value="Fe-only Hydrogenase (Larger Subunit), Chain L, domain 3"/>
    <property type="match status" value="1"/>
</dbReference>
<dbReference type="SUPFAM" id="SSF53920">
    <property type="entry name" value="Fe-only hydrogenase"/>
    <property type="match status" value="1"/>
</dbReference>
<dbReference type="InterPro" id="IPR017896">
    <property type="entry name" value="4Fe4S_Fe-S-bd"/>
</dbReference>
<name>A0A0H5SXT4_HERHM</name>
<dbReference type="PROSITE" id="PS51379">
    <property type="entry name" value="4FE4S_FER_2"/>
    <property type="match status" value="1"/>
</dbReference>
<dbReference type="PANTHER" id="PTHR11615">
    <property type="entry name" value="NITRATE, FORMATE, IRON DEHYDROGENASE"/>
    <property type="match status" value="1"/>
</dbReference>
<accession>A0A0H5SXT4</accession>
<dbReference type="AlphaFoldDB" id="A0A0H5SXT4"/>
<dbReference type="Gene3D" id="3.30.70.20">
    <property type="match status" value="1"/>
</dbReference>
<dbReference type="Pfam" id="PF02906">
    <property type="entry name" value="Fe_hyd_lg_C"/>
    <property type="match status" value="1"/>
</dbReference>
<proteinExistence type="predicted"/>
<dbReference type="OrthoDB" id="9798098at2"/>
<evidence type="ECO:0000259" key="1">
    <source>
        <dbReference type="PROSITE" id="PS51379"/>
    </source>
</evidence>
<dbReference type="SUPFAM" id="SSF54862">
    <property type="entry name" value="4Fe-4S ferredoxins"/>
    <property type="match status" value="1"/>
</dbReference>
<organism evidence="2 3">
    <name type="scientific">Herbinix hemicellulosilytica</name>
    <dbReference type="NCBI Taxonomy" id="1564487"/>
    <lineage>
        <taxon>Bacteria</taxon>
        <taxon>Bacillati</taxon>
        <taxon>Bacillota</taxon>
        <taxon>Clostridia</taxon>
        <taxon>Lachnospirales</taxon>
        <taxon>Lachnospiraceae</taxon>
        <taxon>Herbinix</taxon>
    </lineage>
</organism>
<dbReference type="EMBL" id="CVTD020000023">
    <property type="protein sequence ID" value="CRZ35168.1"/>
    <property type="molecule type" value="Genomic_DNA"/>
</dbReference>
<reference evidence="2 3" key="1">
    <citation type="submission" date="2015-06" db="EMBL/GenBank/DDBJ databases">
        <authorList>
            <person name="Wibberg Daniel"/>
        </authorList>
    </citation>
    <scope>NUCLEOTIDE SEQUENCE [LARGE SCALE GENOMIC DNA]</scope>
    <source>
        <strain evidence="2 3">T3/55T</strain>
    </source>
</reference>
<dbReference type="InterPro" id="IPR004108">
    <property type="entry name" value="Fe_hydrogenase_lsu_C"/>
</dbReference>
<sequence length="419" mass="46990">MKRFDDLYKELLIATIENRDEEYLKSLDPFDVHQLDCLLNPKKHPVVWHTDECDCDDDERHCVKVCSFHAIHPDEEGKLQIDEEACSGCSYCIQECRSHKLTSSKDVIAVLRAIRSHNGLVYALIAPAFLGQFSKEVTPGKLRTAFKKIGFDGMLEVALFADILTLKEALEFDKNIKTEKDFQLTSCCCPVWISLIKNVYSELVPHVPPAVSPMIASGRTVKALHPDALTVFIGPCLAKKAEARDKDIADAIDYVLTFQEVQDIFNIMNIDPARMEESEKDHSSRAGRIYAHTGGVSEAVKLTLERINPNRHIKIRTLKADGVKACRELINDILAGNITANFYEGMGCEGGCVGGPRVLIPHEEGRKNVEEYGKQATYPTPIDNPYVIELLKRLGYETVESLLDESEIFSRNFTKSGDN</sequence>
<dbReference type="InterPro" id="IPR050340">
    <property type="entry name" value="Cytosolic_Fe-S_CAF"/>
</dbReference>